<dbReference type="InterPro" id="IPR044090">
    <property type="entry name" value="Nei2_N"/>
</dbReference>
<keyword evidence="7" id="KW-0378">Hydrolase</keyword>
<proteinExistence type="inferred from homology"/>
<dbReference type="GO" id="GO:0008270">
    <property type="term" value="F:zinc ion binding"/>
    <property type="evidence" value="ECO:0007669"/>
    <property type="project" value="UniProtKB-KW"/>
</dbReference>
<evidence type="ECO:0000256" key="2">
    <source>
        <dbReference type="ARBA" id="ARBA00009409"/>
    </source>
</evidence>
<organism evidence="17 18">
    <name type="scientific">Antrihabitans stalagmiti</name>
    <dbReference type="NCBI Taxonomy" id="2799499"/>
    <lineage>
        <taxon>Bacteria</taxon>
        <taxon>Bacillati</taxon>
        <taxon>Actinomycetota</taxon>
        <taxon>Actinomycetes</taxon>
        <taxon>Mycobacteriales</taxon>
        <taxon>Nocardiaceae</taxon>
        <taxon>Antrihabitans</taxon>
    </lineage>
</organism>
<evidence type="ECO:0000313" key="18">
    <source>
        <dbReference type="Proteomes" id="UP000655868"/>
    </source>
</evidence>
<dbReference type="EC" id="4.2.99.18" evidence="3"/>
<evidence type="ECO:0000256" key="11">
    <source>
        <dbReference type="ARBA" id="ARBA00023239"/>
    </source>
</evidence>
<evidence type="ECO:0000256" key="10">
    <source>
        <dbReference type="ARBA" id="ARBA00023204"/>
    </source>
</evidence>
<evidence type="ECO:0000256" key="6">
    <source>
        <dbReference type="ARBA" id="ARBA00022771"/>
    </source>
</evidence>
<protein>
    <recommendedName>
        <fullName evidence="3">DNA-(apurinic or apyrimidinic site) lyase</fullName>
        <ecNumber evidence="3">4.2.99.18</ecNumber>
    </recommendedName>
</protein>
<evidence type="ECO:0000256" key="1">
    <source>
        <dbReference type="ARBA" id="ARBA00001947"/>
    </source>
</evidence>
<keyword evidence="9" id="KW-0238">DNA-binding</keyword>
<keyword evidence="5" id="KW-0227">DNA damage</keyword>
<keyword evidence="10" id="KW-0234">DNA repair</keyword>
<comment type="caution">
    <text evidence="17">The sequence shown here is derived from an EMBL/GenBank/DDBJ whole genome shotgun (WGS) entry which is preliminary data.</text>
</comment>
<keyword evidence="4" id="KW-0479">Metal-binding</keyword>
<dbReference type="InterPro" id="IPR035937">
    <property type="entry name" value="FPG_N"/>
</dbReference>
<evidence type="ECO:0000256" key="12">
    <source>
        <dbReference type="ARBA" id="ARBA00023268"/>
    </source>
</evidence>
<dbReference type="Gene3D" id="3.20.190.10">
    <property type="entry name" value="MutM-like, N-terminal"/>
    <property type="match status" value="1"/>
</dbReference>
<dbReference type="InterPro" id="IPR010663">
    <property type="entry name" value="Znf_FPG/IleRS"/>
</dbReference>
<dbReference type="PROSITE" id="PS51068">
    <property type="entry name" value="FPG_CAT"/>
    <property type="match status" value="1"/>
</dbReference>
<evidence type="ECO:0000256" key="9">
    <source>
        <dbReference type="ARBA" id="ARBA00023125"/>
    </source>
</evidence>
<dbReference type="InterPro" id="IPR010979">
    <property type="entry name" value="Ribosomal_uS13-like_H2TH"/>
</dbReference>
<dbReference type="PANTHER" id="PTHR42697:SF1">
    <property type="entry name" value="ENDONUCLEASE 8"/>
    <property type="match status" value="1"/>
</dbReference>
<comment type="cofactor">
    <cofactor evidence="1">
        <name>Zn(2+)</name>
        <dbReference type="ChEBI" id="CHEBI:29105"/>
    </cofactor>
</comment>
<keyword evidence="8" id="KW-0862">Zinc</keyword>
<accession>A0A934NNK0</accession>
<keyword evidence="12" id="KW-0511">Multifunctional enzyme</keyword>
<dbReference type="InterPro" id="IPR012319">
    <property type="entry name" value="FPG_cat"/>
</dbReference>
<dbReference type="GO" id="GO:0003684">
    <property type="term" value="F:damaged DNA binding"/>
    <property type="evidence" value="ECO:0007669"/>
    <property type="project" value="InterPro"/>
</dbReference>
<evidence type="ECO:0000256" key="13">
    <source>
        <dbReference type="ARBA" id="ARBA00023295"/>
    </source>
</evidence>
<dbReference type="SUPFAM" id="SSF57716">
    <property type="entry name" value="Glucocorticoid receptor-like (DNA-binding domain)"/>
    <property type="match status" value="1"/>
</dbReference>
<dbReference type="Pfam" id="PF01149">
    <property type="entry name" value="Fapy_DNA_glyco"/>
    <property type="match status" value="1"/>
</dbReference>
<evidence type="ECO:0000256" key="5">
    <source>
        <dbReference type="ARBA" id="ARBA00022763"/>
    </source>
</evidence>
<evidence type="ECO:0000259" key="16">
    <source>
        <dbReference type="PROSITE" id="PS51068"/>
    </source>
</evidence>
<dbReference type="Proteomes" id="UP000655868">
    <property type="component" value="Unassembled WGS sequence"/>
</dbReference>
<dbReference type="GO" id="GO:0006284">
    <property type="term" value="P:base-excision repair"/>
    <property type="evidence" value="ECO:0007669"/>
    <property type="project" value="InterPro"/>
</dbReference>
<feature type="domain" description="FPG-type" evidence="15">
    <location>
        <begin position="210"/>
        <end position="249"/>
    </location>
</feature>
<dbReference type="Pfam" id="PF06831">
    <property type="entry name" value="H2TH"/>
    <property type="match status" value="1"/>
</dbReference>
<dbReference type="InterPro" id="IPR000214">
    <property type="entry name" value="Znf_DNA_glyclase/AP_lyase"/>
</dbReference>
<sequence>MPEGDSVWRAAKRLRPALEGKQLTGCDVRVPRFATVDLSGRTVDEIVTRGKHLLMRVGDATIHTHLKMEGEWHIYPPGARWRRPAYRARIVLSTKDAVVVGFSLGITEILARSEEDRVIGHLGPDLLGADWDPDEAVARLRSDPLRPVGLALLDQRNLAGIGNIFRSEACFMARVDPRTAVGDVADLHALIEHARILLTQSIRTQRHRSYVYGRARLPCPRCRTTIRKLDQSDSPSAERYVFICPKCQPAPT</sequence>
<dbReference type="EMBL" id="JAEMNV010000002">
    <property type="protein sequence ID" value="MBJ8338457.1"/>
    <property type="molecule type" value="Genomic_DNA"/>
</dbReference>
<dbReference type="AlphaFoldDB" id="A0A934NNK0"/>
<evidence type="ECO:0000256" key="8">
    <source>
        <dbReference type="ARBA" id="ARBA00022833"/>
    </source>
</evidence>
<keyword evidence="18" id="KW-1185">Reference proteome</keyword>
<comment type="similarity">
    <text evidence="2">Belongs to the FPG family.</text>
</comment>
<gene>
    <name evidence="17" type="ORF">JGU71_06150</name>
</gene>
<dbReference type="SUPFAM" id="SSF81624">
    <property type="entry name" value="N-terminal domain of MutM-like DNA repair proteins"/>
    <property type="match status" value="1"/>
</dbReference>
<evidence type="ECO:0000313" key="17">
    <source>
        <dbReference type="EMBL" id="MBJ8338457.1"/>
    </source>
</evidence>
<evidence type="ECO:0000256" key="4">
    <source>
        <dbReference type="ARBA" id="ARBA00022723"/>
    </source>
</evidence>
<evidence type="ECO:0000259" key="15">
    <source>
        <dbReference type="PROSITE" id="PS51066"/>
    </source>
</evidence>
<evidence type="ECO:0000256" key="7">
    <source>
        <dbReference type="ARBA" id="ARBA00022801"/>
    </source>
</evidence>
<dbReference type="RefSeq" id="WP_199703146.1">
    <property type="nucleotide sequence ID" value="NZ_JAEMNV010000002.1"/>
</dbReference>
<reference evidence="17" key="1">
    <citation type="submission" date="2020-12" db="EMBL/GenBank/DDBJ databases">
        <title>Antrihabitans popcorni sp. nov. and Antrihabitans auranticaus sp. nov., isolated from a larva cave.</title>
        <authorList>
            <person name="Lee S.D."/>
            <person name="Kim I.S."/>
        </authorList>
    </citation>
    <scope>NUCLEOTIDE SEQUENCE</scope>
    <source>
        <strain evidence="17">YC3-6</strain>
    </source>
</reference>
<evidence type="ECO:0000256" key="14">
    <source>
        <dbReference type="PROSITE-ProRule" id="PRU00391"/>
    </source>
</evidence>
<dbReference type="GO" id="GO:0140078">
    <property type="term" value="F:class I DNA-(apurinic or apyrimidinic site) endonuclease activity"/>
    <property type="evidence" value="ECO:0007669"/>
    <property type="project" value="UniProtKB-EC"/>
</dbReference>
<evidence type="ECO:0000256" key="3">
    <source>
        <dbReference type="ARBA" id="ARBA00012720"/>
    </source>
</evidence>
<dbReference type="PROSITE" id="PS51066">
    <property type="entry name" value="ZF_FPG_2"/>
    <property type="match status" value="1"/>
</dbReference>
<dbReference type="GO" id="GO:0000703">
    <property type="term" value="F:oxidized pyrimidine nucleobase lesion DNA N-glycosylase activity"/>
    <property type="evidence" value="ECO:0007669"/>
    <property type="project" value="TreeGrafter"/>
</dbReference>
<dbReference type="SUPFAM" id="SSF46946">
    <property type="entry name" value="S13-like H2TH domain"/>
    <property type="match status" value="1"/>
</dbReference>
<dbReference type="Gene3D" id="1.10.8.50">
    <property type="match status" value="1"/>
</dbReference>
<keyword evidence="11" id="KW-0456">Lyase</keyword>
<dbReference type="SMART" id="SM00898">
    <property type="entry name" value="Fapy_DNA_glyco"/>
    <property type="match status" value="1"/>
</dbReference>
<dbReference type="SMART" id="SM01232">
    <property type="entry name" value="H2TH"/>
    <property type="match status" value="1"/>
</dbReference>
<dbReference type="CDD" id="cd08971">
    <property type="entry name" value="AcNei2_N"/>
    <property type="match status" value="1"/>
</dbReference>
<feature type="domain" description="Formamidopyrimidine-DNA glycosylase catalytic" evidence="16">
    <location>
        <begin position="2"/>
        <end position="101"/>
    </location>
</feature>
<keyword evidence="13" id="KW-0326">Glycosidase</keyword>
<dbReference type="Pfam" id="PF06827">
    <property type="entry name" value="zf-FPG_IleRS"/>
    <property type="match status" value="1"/>
</dbReference>
<dbReference type="PANTHER" id="PTHR42697">
    <property type="entry name" value="ENDONUCLEASE 8"/>
    <property type="match status" value="1"/>
</dbReference>
<keyword evidence="6 14" id="KW-0863">Zinc-finger</keyword>
<name>A0A934NNK0_9NOCA</name>
<dbReference type="InterPro" id="IPR015886">
    <property type="entry name" value="H2TH_FPG"/>
</dbReference>